<proteinExistence type="predicted"/>
<organism evidence="2 3">
    <name type="scientific">Armillaria solidipes</name>
    <dbReference type="NCBI Taxonomy" id="1076256"/>
    <lineage>
        <taxon>Eukaryota</taxon>
        <taxon>Fungi</taxon>
        <taxon>Dikarya</taxon>
        <taxon>Basidiomycota</taxon>
        <taxon>Agaricomycotina</taxon>
        <taxon>Agaricomycetes</taxon>
        <taxon>Agaricomycetidae</taxon>
        <taxon>Agaricales</taxon>
        <taxon>Marasmiineae</taxon>
        <taxon>Physalacriaceae</taxon>
        <taxon>Armillaria</taxon>
    </lineage>
</organism>
<keyword evidence="3" id="KW-1185">Reference proteome</keyword>
<dbReference type="STRING" id="1076256.A0A2H3AQH7"/>
<evidence type="ECO:0000259" key="1">
    <source>
        <dbReference type="Pfam" id="PF20209"/>
    </source>
</evidence>
<dbReference type="Pfam" id="PF20209">
    <property type="entry name" value="DUF6570"/>
    <property type="match status" value="1"/>
</dbReference>
<feature type="non-terminal residue" evidence="2">
    <location>
        <position position="211"/>
    </location>
</feature>
<gene>
    <name evidence="2" type="ORF">ARMSODRAFT_843132</name>
</gene>
<protein>
    <recommendedName>
        <fullName evidence="1">DUF6570 domain-containing protein</fullName>
    </recommendedName>
</protein>
<dbReference type="EMBL" id="KZ293495">
    <property type="protein sequence ID" value="PBK59900.1"/>
    <property type="molecule type" value="Genomic_DNA"/>
</dbReference>
<evidence type="ECO:0000313" key="2">
    <source>
        <dbReference type="EMBL" id="PBK59900.1"/>
    </source>
</evidence>
<evidence type="ECO:0000313" key="3">
    <source>
        <dbReference type="Proteomes" id="UP000218334"/>
    </source>
</evidence>
<dbReference type="Proteomes" id="UP000218334">
    <property type="component" value="Unassembled WGS sequence"/>
</dbReference>
<name>A0A2H3AQH7_9AGAR</name>
<feature type="domain" description="DUF6570" evidence="1">
    <location>
        <begin position="1"/>
        <end position="82"/>
    </location>
</feature>
<sequence>MISHVVSFESPVSKVYSVLPPPREELDEVLAVIFTGPSKPTEEEMKRTPLLVRHKNIMELLAWLQLNHQDYMDVEISSENLASYEDGKAPVVVVYKDRHSNKVPEGTSVFDNEEADGTAEGPCPVVVHSIVGEQLDTLSIEMQKTMAARHFKANRGVLAVGHAKTPQSMYNNTSLYPSMFPWLFPYGLGGIGSTALSDKAHKKWLLMYHDK</sequence>
<reference evidence="3" key="1">
    <citation type="journal article" date="2017" name="Nat. Ecol. Evol.">
        <title>Genome expansion and lineage-specific genetic innovations in the forest pathogenic fungi Armillaria.</title>
        <authorList>
            <person name="Sipos G."/>
            <person name="Prasanna A.N."/>
            <person name="Walter M.C."/>
            <person name="O'Connor E."/>
            <person name="Balint B."/>
            <person name="Krizsan K."/>
            <person name="Kiss B."/>
            <person name="Hess J."/>
            <person name="Varga T."/>
            <person name="Slot J."/>
            <person name="Riley R."/>
            <person name="Boka B."/>
            <person name="Rigling D."/>
            <person name="Barry K."/>
            <person name="Lee J."/>
            <person name="Mihaltcheva S."/>
            <person name="LaButti K."/>
            <person name="Lipzen A."/>
            <person name="Waldron R."/>
            <person name="Moloney N.M."/>
            <person name="Sperisen C."/>
            <person name="Kredics L."/>
            <person name="Vagvoelgyi C."/>
            <person name="Patrignani A."/>
            <person name="Fitzpatrick D."/>
            <person name="Nagy I."/>
            <person name="Doyle S."/>
            <person name="Anderson J.B."/>
            <person name="Grigoriev I.V."/>
            <person name="Gueldener U."/>
            <person name="Muensterkoetter M."/>
            <person name="Nagy L.G."/>
        </authorList>
    </citation>
    <scope>NUCLEOTIDE SEQUENCE [LARGE SCALE GENOMIC DNA]</scope>
    <source>
        <strain evidence="3">28-4</strain>
    </source>
</reference>
<dbReference type="InterPro" id="IPR046700">
    <property type="entry name" value="DUF6570"/>
</dbReference>
<dbReference type="AlphaFoldDB" id="A0A2H3AQH7"/>
<accession>A0A2H3AQH7</accession>